<gene>
    <name evidence="4" type="ORF">DASB73_033080</name>
</gene>
<dbReference type="Pfam" id="PF08238">
    <property type="entry name" value="Sel1"/>
    <property type="match status" value="5"/>
</dbReference>
<feature type="transmembrane region" description="Helical" evidence="2">
    <location>
        <begin position="674"/>
        <end position="696"/>
    </location>
</feature>
<accession>A0AAV5RLD2</accession>
<dbReference type="AlphaFoldDB" id="A0AAV5RLD2"/>
<dbReference type="GO" id="GO:0005789">
    <property type="term" value="C:endoplasmic reticulum membrane"/>
    <property type="evidence" value="ECO:0007669"/>
    <property type="project" value="TreeGrafter"/>
</dbReference>
<dbReference type="Gene3D" id="1.25.40.10">
    <property type="entry name" value="Tetratricopeptide repeat domain"/>
    <property type="match status" value="2"/>
</dbReference>
<keyword evidence="3" id="KW-0732">Signal</keyword>
<evidence type="ECO:0000256" key="2">
    <source>
        <dbReference type="SAM" id="Phobius"/>
    </source>
</evidence>
<feature type="signal peptide" evidence="3">
    <location>
        <begin position="1"/>
        <end position="16"/>
    </location>
</feature>
<evidence type="ECO:0000256" key="3">
    <source>
        <dbReference type="SAM" id="SignalP"/>
    </source>
</evidence>
<dbReference type="PANTHER" id="PTHR11102:SF147">
    <property type="entry name" value="SEL1L ADAPTOR SUBUNIT OF ERAD E3 UBIQUITIN LIGASE"/>
    <property type="match status" value="1"/>
</dbReference>
<evidence type="ECO:0000256" key="1">
    <source>
        <dbReference type="ARBA" id="ARBA00038101"/>
    </source>
</evidence>
<dbReference type="InterPro" id="IPR050767">
    <property type="entry name" value="Sel1_AlgK"/>
</dbReference>
<dbReference type="PANTHER" id="PTHR11102">
    <property type="entry name" value="SEL-1-LIKE PROTEIN"/>
    <property type="match status" value="1"/>
</dbReference>
<dbReference type="EMBL" id="BTGC01000008">
    <property type="protein sequence ID" value="GMM52345.1"/>
    <property type="molecule type" value="Genomic_DNA"/>
</dbReference>
<dbReference type="InterPro" id="IPR006597">
    <property type="entry name" value="Sel1-like"/>
</dbReference>
<evidence type="ECO:0000313" key="5">
    <source>
        <dbReference type="Proteomes" id="UP001362899"/>
    </source>
</evidence>
<reference evidence="4 5" key="1">
    <citation type="journal article" date="2023" name="Elife">
        <title>Identification of key yeast species and microbe-microbe interactions impacting larval growth of Drosophila in the wild.</title>
        <authorList>
            <person name="Mure A."/>
            <person name="Sugiura Y."/>
            <person name="Maeda R."/>
            <person name="Honda K."/>
            <person name="Sakurai N."/>
            <person name="Takahashi Y."/>
            <person name="Watada M."/>
            <person name="Katoh T."/>
            <person name="Gotoh A."/>
            <person name="Gotoh Y."/>
            <person name="Taniguchi I."/>
            <person name="Nakamura K."/>
            <person name="Hayashi T."/>
            <person name="Katayama T."/>
            <person name="Uemura T."/>
            <person name="Hattori Y."/>
        </authorList>
    </citation>
    <scope>NUCLEOTIDE SEQUENCE [LARGE SCALE GENOMIC DNA]</scope>
    <source>
        <strain evidence="4 5">SB-73</strain>
    </source>
</reference>
<keyword evidence="2" id="KW-0812">Transmembrane</keyword>
<protein>
    <submittedName>
        <fullName evidence="4">Uncharacterized protein</fullName>
    </submittedName>
</protein>
<comment type="similarity">
    <text evidence="1">Belongs to the sel-1 family.</text>
</comment>
<dbReference type="InterPro" id="IPR011990">
    <property type="entry name" value="TPR-like_helical_dom_sf"/>
</dbReference>
<proteinExistence type="inferred from homology"/>
<keyword evidence="2" id="KW-1133">Transmembrane helix</keyword>
<organism evidence="4 5">
    <name type="scientific">Starmerella bacillaris</name>
    <name type="common">Yeast</name>
    <name type="synonym">Candida zemplinina</name>
    <dbReference type="NCBI Taxonomy" id="1247836"/>
    <lineage>
        <taxon>Eukaryota</taxon>
        <taxon>Fungi</taxon>
        <taxon>Dikarya</taxon>
        <taxon>Ascomycota</taxon>
        <taxon>Saccharomycotina</taxon>
        <taxon>Dipodascomycetes</taxon>
        <taxon>Dipodascales</taxon>
        <taxon>Trichomonascaceae</taxon>
        <taxon>Starmerella</taxon>
    </lineage>
</organism>
<keyword evidence="5" id="KW-1185">Reference proteome</keyword>
<comment type="caution">
    <text evidence="4">The sequence shown here is derived from an EMBL/GenBank/DDBJ whole genome shotgun (WGS) entry which is preliminary data.</text>
</comment>
<evidence type="ECO:0000313" key="4">
    <source>
        <dbReference type="EMBL" id="GMM52345.1"/>
    </source>
</evidence>
<dbReference type="SUPFAM" id="SSF81901">
    <property type="entry name" value="HCP-like"/>
    <property type="match status" value="2"/>
</dbReference>
<keyword evidence="2" id="KW-0472">Membrane</keyword>
<sequence length="698" mass="77721">MLALTLILGLFGICAGQHTFRLNDFYEWLDEASPGVLSSDALRALVPLPEFRVENYAQERFNIMSAIIRLRDGTESYNEQRLPRVDSSELENVTDEYKLGLIKFWSIAGIQRDFSAALQHFENSARDGNAEAMFMAGFMHATGVLGAIEQNVPKGLGYYTAGAIAGSVEAQCALGHRQLLGIDVPRNENFAEAAYALAASSVLEMLEEESLYFHRESGNYWAFGAETNTGLYGPRVYRRVTSHSHSLISKGPVSDAALFIKATFRDEFDGVEDAMNTLYYRAVEEKDTAAMFALARLYALEIGENKPNYRLSLRFTRMCLQNEPDLSPQSPEMPRVLHAFCTEFLAEKYLFGAQGVKADLNRARELFNLADDILDQLPAQYPRCSSCWSGLVLADLFENPDKLTINQELVYAHISELPVFDDYTAAMLAAYVDIERGLPQAAVEVLRKVVVDTNRRAPGAALLLAQIDKPEKRLSRAVEGLQLSAASWSPIRFAHTAYIAGDLESAMLAFAISAELGIPSAALNLADLLDVRHSALGHTLSKRWPVLSALSQWPVPSFVRNREYQAFTYYMRASLHNSVDALAKAVEYGNEYGFLSPQEVQNYLLSLADYNFGMAYWMLSKLAYNAKDFVTALKWSQLAVVCPDVWVPVKVVQLQCLWQLFSAAAAFNKVKSFIAPYSDVIIAVGLGVLALLVHFLRR</sequence>
<dbReference type="GO" id="GO:0036503">
    <property type="term" value="P:ERAD pathway"/>
    <property type="evidence" value="ECO:0007669"/>
    <property type="project" value="TreeGrafter"/>
</dbReference>
<name>A0AAV5RLD2_STABA</name>
<dbReference type="Proteomes" id="UP001362899">
    <property type="component" value="Unassembled WGS sequence"/>
</dbReference>
<dbReference type="SMART" id="SM00671">
    <property type="entry name" value="SEL1"/>
    <property type="match status" value="6"/>
</dbReference>
<feature type="chain" id="PRO_5043775336" evidence="3">
    <location>
        <begin position="17"/>
        <end position="698"/>
    </location>
</feature>